<sequence>MSIQGKRIALMIEDEYQILEGWYPYLRLTEAGAKVTVIGSGTKTSYLSKEEYPMDADASASDVSPNDFDGVIVPGGFAPDNMRLHKPMINLVKGIYDQGKMTAAICHGGWILASAGAVKGRKVTGYAPIEDDVVNAGGIWVSDQAAVVDGNVITSRTPPDLPAFTKAIIGYFEK</sequence>
<name>A0A6J5YUJ4_9ZZZZ</name>
<dbReference type="EMBL" id="CAESAB010000008">
    <property type="protein sequence ID" value="CAB4333226.1"/>
    <property type="molecule type" value="Genomic_DNA"/>
</dbReference>
<dbReference type="PANTHER" id="PTHR42733">
    <property type="entry name" value="DJ-1 PROTEIN"/>
    <property type="match status" value="1"/>
</dbReference>
<comment type="similarity">
    <text evidence="1">Belongs to the peptidase C56 family.</text>
</comment>
<dbReference type="Gene3D" id="3.40.50.880">
    <property type="match status" value="1"/>
</dbReference>
<dbReference type="Pfam" id="PF01965">
    <property type="entry name" value="DJ-1_PfpI"/>
    <property type="match status" value="1"/>
</dbReference>
<dbReference type="PROSITE" id="PS51276">
    <property type="entry name" value="PEPTIDASE_C56_PFPI"/>
    <property type="match status" value="1"/>
</dbReference>
<accession>A0A6J5YUJ4</accession>
<dbReference type="InterPro" id="IPR002818">
    <property type="entry name" value="DJ-1/PfpI"/>
</dbReference>
<dbReference type="AlphaFoldDB" id="A0A6J5YUJ4"/>
<evidence type="ECO:0000256" key="1">
    <source>
        <dbReference type="ARBA" id="ARBA00008542"/>
    </source>
</evidence>
<feature type="domain" description="DJ-1/PfpI" evidence="2">
    <location>
        <begin position="6"/>
        <end position="169"/>
    </location>
</feature>
<dbReference type="NCBIfam" id="TIGR01382">
    <property type="entry name" value="PfpI"/>
    <property type="match status" value="1"/>
</dbReference>
<evidence type="ECO:0000259" key="2">
    <source>
        <dbReference type="Pfam" id="PF01965"/>
    </source>
</evidence>
<protein>
    <submittedName>
        <fullName evidence="3">Unannotated protein</fullName>
    </submittedName>
</protein>
<evidence type="ECO:0000313" key="3">
    <source>
        <dbReference type="EMBL" id="CAB4333226.1"/>
    </source>
</evidence>
<dbReference type="InterPro" id="IPR029062">
    <property type="entry name" value="Class_I_gatase-like"/>
</dbReference>
<reference evidence="3" key="1">
    <citation type="submission" date="2020-05" db="EMBL/GenBank/DDBJ databases">
        <authorList>
            <person name="Chiriac C."/>
            <person name="Salcher M."/>
            <person name="Ghai R."/>
            <person name="Kavagutti S V."/>
        </authorList>
    </citation>
    <scope>NUCLEOTIDE SEQUENCE</scope>
</reference>
<dbReference type="CDD" id="cd03134">
    <property type="entry name" value="GATase1_PfpI_like"/>
    <property type="match status" value="1"/>
</dbReference>
<proteinExistence type="inferred from homology"/>
<organism evidence="3">
    <name type="scientific">freshwater metagenome</name>
    <dbReference type="NCBI Taxonomy" id="449393"/>
    <lineage>
        <taxon>unclassified sequences</taxon>
        <taxon>metagenomes</taxon>
        <taxon>ecological metagenomes</taxon>
    </lineage>
</organism>
<dbReference type="InterPro" id="IPR006286">
    <property type="entry name" value="C56_PfpI-like"/>
</dbReference>
<dbReference type="SUPFAM" id="SSF52317">
    <property type="entry name" value="Class I glutamine amidotransferase-like"/>
    <property type="match status" value="1"/>
</dbReference>
<dbReference type="PANTHER" id="PTHR42733:SF13">
    <property type="entry name" value="DJ-1_PFPI DOMAIN-CONTAINING PROTEIN"/>
    <property type="match status" value="1"/>
</dbReference>
<gene>
    <name evidence="3" type="ORF">UFOPK3820_00365</name>
</gene>